<organism evidence="3 4">
    <name type="scientific">Segatella copri</name>
    <dbReference type="NCBI Taxonomy" id="165179"/>
    <lineage>
        <taxon>Bacteria</taxon>
        <taxon>Pseudomonadati</taxon>
        <taxon>Bacteroidota</taxon>
        <taxon>Bacteroidia</taxon>
        <taxon>Bacteroidales</taxon>
        <taxon>Prevotellaceae</taxon>
        <taxon>Segatella</taxon>
    </lineage>
</organism>
<protein>
    <submittedName>
        <fullName evidence="3">Uncharacterized protein</fullName>
    </submittedName>
</protein>
<name>A0A415F1S0_9BACT</name>
<dbReference type="EMBL" id="QRNB01000050">
    <property type="protein sequence ID" value="RHK09611.1"/>
    <property type="molecule type" value="Genomic_DNA"/>
</dbReference>
<accession>A0A415F1S0</accession>
<evidence type="ECO:0000313" key="4">
    <source>
        <dbReference type="Proteomes" id="UP000286211"/>
    </source>
</evidence>
<reference evidence="1" key="2">
    <citation type="submission" date="2022-11" db="EMBL/GenBank/DDBJ databases">
        <title>Genomic repertoires linked with pathogenic potency of arthritogenic Prevotella copri isolated from the gut of rheumatoid arthritis patients.</title>
        <authorList>
            <person name="Nii T."/>
            <person name="Maeda Y."/>
            <person name="Motooka D."/>
            <person name="Naito M."/>
            <person name="Matsumoto Y."/>
            <person name="Ogawa T."/>
            <person name="Oguro-Igashira E."/>
            <person name="Kishikawa T."/>
            <person name="Yamashita M."/>
            <person name="Koizumi S."/>
            <person name="Kurakawa T."/>
            <person name="Okumura R."/>
            <person name="Kayama H."/>
            <person name="Murakami M."/>
            <person name="Sakaguchi T."/>
            <person name="Das B."/>
            <person name="Nakamura S."/>
            <person name="Okada Y."/>
            <person name="Kumanogoh A."/>
            <person name="Takeda K."/>
        </authorList>
    </citation>
    <scope>NUCLEOTIDE SEQUENCE</scope>
    <source>
        <strain evidence="1">F3-75</strain>
    </source>
</reference>
<dbReference type="EMBL" id="JAPDVK010000006">
    <property type="protein sequence ID" value="MCW4129862.1"/>
    <property type="molecule type" value="Genomic_DNA"/>
</dbReference>
<gene>
    <name evidence="3" type="ORF">DW079_10035</name>
    <name evidence="1" type="ORF">ONT16_08455</name>
    <name evidence="2" type="ORF">ONT16_16760</name>
</gene>
<sequence>MAVSSKDLESLWQRYTVEAVPAGISVNQFFESNGVPYHVFEKWYKKKYQSPNVVECVVKGAPEAPNVNQANAKQVTSTASVSPVEDAVVVKYVNIGLSNGMKIEHHNLSYSSLQSFISKLQALCLA</sequence>
<dbReference type="OrthoDB" id="1028397at2"/>
<evidence type="ECO:0000313" key="2">
    <source>
        <dbReference type="EMBL" id="MCW4129862.1"/>
    </source>
</evidence>
<reference evidence="3 4" key="1">
    <citation type="submission" date="2018-08" db="EMBL/GenBank/DDBJ databases">
        <title>A genome reference for cultivated species of the human gut microbiota.</title>
        <authorList>
            <person name="Zou Y."/>
            <person name="Xue W."/>
            <person name="Luo G."/>
        </authorList>
    </citation>
    <scope>NUCLEOTIDE SEQUENCE [LARGE SCALE GENOMIC DNA]</scope>
    <source>
        <strain evidence="3 4">AF46-2NS</strain>
    </source>
</reference>
<proteinExistence type="predicted"/>
<comment type="caution">
    <text evidence="3">The sequence shown here is derived from an EMBL/GenBank/DDBJ whole genome shotgun (WGS) entry which is preliminary data.</text>
</comment>
<evidence type="ECO:0000313" key="1">
    <source>
        <dbReference type="EMBL" id="MCW4128284.1"/>
    </source>
</evidence>
<dbReference type="EMBL" id="JAPDVK010000002">
    <property type="protein sequence ID" value="MCW4128284.1"/>
    <property type="molecule type" value="Genomic_DNA"/>
</dbReference>
<dbReference type="Proteomes" id="UP000286211">
    <property type="component" value="Unassembled WGS sequence"/>
</dbReference>
<dbReference type="Proteomes" id="UP001209344">
    <property type="component" value="Unassembled WGS sequence"/>
</dbReference>
<evidence type="ECO:0000313" key="3">
    <source>
        <dbReference type="EMBL" id="RHK09611.1"/>
    </source>
</evidence>
<dbReference type="RefSeq" id="WP_119236500.1">
    <property type="nucleotide sequence ID" value="NZ_JAPDUQ010000005.1"/>
</dbReference>
<dbReference type="AlphaFoldDB" id="A0A415F1S0"/>